<reference evidence="3" key="1">
    <citation type="submission" date="2022-11" db="UniProtKB">
        <authorList>
            <consortium name="WormBaseParasite"/>
        </authorList>
    </citation>
    <scope>IDENTIFICATION</scope>
</reference>
<dbReference type="Proteomes" id="UP000887569">
    <property type="component" value="Unplaced"/>
</dbReference>
<evidence type="ECO:0000313" key="3">
    <source>
        <dbReference type="WBParaSite" id="PgR105_g022_t01"/>
    </source>
</evidence>
<keyword evidence="2" id="KW-1185">Reference proteome</keyword>
<protein>
    <submittedName>
        <fullName evidence="3">Uncharacterized protein</fullName>
    </submittedName>
</protein>
<evidence type="ECO:0000313" key="2">
    <source>
        <dbReference type="Proteomes" id="UP000887569"/>
    </source>
</evidence>
<evidence type="ECO:0000256" key="1">
    <source>
        <dbReference type="SAM" id="MobiDB-lite"/>
    </source>
</evidence>
<sequence>NQDHLGLLAHLGNQALMVLLAQPDQKAHRDPTDHLDQTDSRDLQDHQARQERKARRVFARNIVPSMVVSSLKMVLDVKTPPEVLFSSMAYTIVSNLLPPKAIMISLRYAPISTIASHK</sequence>
<organism evidence="2 3">
    <name type="scientific">Parascaris univalens</name>
    <name type="common">Nematode worm</name>
    <dbReference type="NCBI Taxonomy" id="6257"/>
    <lineage>
        <taxon>Eukaryota</taxon>
        <taxon>Metazoa</taxon>
        <taxon>Ecdysozoa</taxon>
        <taxon>Nematoda</taxon>
        <taxon>Chromadorea</taxon>
        <taxon>Rhabditida</taxon>
        <taxon>Spirurina</taxon>
        <taxon>Ascaridomorpha</taxon>
        <taxon>Ascaridoidea</taxon>
        <taxon>Ascarididae</taxon>
        <taxon>Parascaris</taxon>
    </lineage>
</organism>
<dbReference type="AlphaFoldDB" id="A0A915CAI2"/>
<feature type="region of interest" description="Disordered" evidence="1">
    <location>
        <begin position="22"/>
        <end position="52"/>
    </location>
</feature>
<dbReference type="WBParaSite" id="PgR105_g022_t01">
    <property type="protein sequence ID" value="PgR105_g022_t01"/>
    <property type="gene ID" value="PgR105_g022"/>
</dbReference>
<feature type="compositionally biased region" description="Basic and acidic residues" evidence="1">
    <location>
        <begin position="25"/>
        <end position="51"/>
    </location>
</feature>
<accession>A0A915CAI2</accession>
<name>A0A915CAI2_PARUN</name>
<proteinExistence type="predicted"/>